<accession>A0A1Y2K943</accession>
<evidence type="ECO:0000256" key="2">
    <source>
        <dbReference type="ARBA" id="ARBA00004196"/>
    </source>
</evidence>
<evidence type="ECO:0000256" key="6">
    <source>
        <dbReference type="ARBA" id="ARBA00022982"/>
    </source>
</evidence>
<evidence type="ECO:0000256" key="3">
    <source>
        <dbReference type="ARBA" id="ARBA00022448"/>
    </source>
</evidence>
<dbReference type="Pfam" id="PF14537">
    <property type="entry name" value="Cytochrom_c3_2"/>
    <property type="match status" value="1"/>
</dbReference>
<evidence type="ECO:0000256" key="5">
    <source>
        <dbReference type="ARBA" id="ARBA00022723"/>
    </source>
</evidence>
<feature type="compositionally biased region" description="Basic and acidic residues" evidence="8">
    <location>
        <begin position="120"/>
        <end position="142"/>
    </location>
</feature>
<dbReference type="InterPro" id="IPR036280">
    <property type="entry name" value="Multihaem_cyt_sf"/>
</dbReference>
<feature type="domain" description="Tetrahaem cytochrome" evidence="9">
    <location>
        <begin position="13"/>
        <end position="86"/>
    </location>
</feature>
<gene>
    <name evidence="10" type="ORF">MAIT1_04506</name>
</gene>
<proteinExistence type="predicted"/>
<comment type="caution">
    <text evidence="10">The sequence shown here is derived from an EMBL/GenBank/DDBJ whole genome shotgun (WGS) entry which is preliminary data.</text>
</comment>
<protein>
    <submittedName>
        <fullName evidence="10">Putative class III cytochrome C family protein</fullName>
    </submittedName>
</protein>
<keyword evidence="4" id="KW-0349">Heme</keyword>
<dbReference type="GO" id="GO:0030313">
    <property type="term" value="C:cell envelope"/>
    <property type="evidence" value="ECO:0007669"/>
    <property type="project" value="UniProtKB-SubCell"/>
</dbReference>
<evidence type="ECO:0000256" key="1">
    <source>
        <dbReference type="ARBA" id="ARBA00001926"/>
    </source>
</evidence>
<evidence type="ECO:0000256" key="8">
    <source>
        <dbReference type="SAM" id="MobiDB-lite"/>
    </source>
</evidence>
<evidence type="ECO:0000256" key="7">
    <source>
        <dbReference type="ARBA" id="ARBA00023004"/>
    </source>
</evidence>
<evidence type="ECO:0000313" key="11">
    <source>
        <dbReference type="Proteomes" id="UP000194003"/>
    </source>
</evidence>
<sequence length="148" mass="17632">MRAFDHDLLPQQARQSCRQCHQSPQDRLHRKMVAECSDCHSTERWTPASFDHSRWFRFDRHHPADDCALCHVGGRYDAYTCYGCHEHSESKVRREHLDEGIRDFANCVACHRSGDEHEAERMWRDQRRSGERRASSWGHEREHDDDDD</sequence>
<keyword evidence="6" id="KW-0249">Electron transport</keyword>
<keyword evidence="7" id="KW-0408">Iron</keyword>
<dbReference type="EMBL" id="LVJN01000014">
    <property type="protein sequence ID" value="OSM07274.1"/>
    <property type="molecule type" value="Genomic_DNA"/>
</dbReference>
<dbReference type="Gene3D" id="3.90.10.10">
    <property type="entry name" value="Cytochrome C3"/>
    <property type="match status" value="1"/>
</dbReference>
<evidence type="ECO:0000259" key="9">
    <source>
        <dbReference type="Pfam" id="PF14537"/>
    </source>
</evidence>
<dbReference type="STRING" id="1434232.MAIT1_04506"/>
<feature type="region of interest" description="Disordered" evidence="8">
    <location>
        <begin position="120"/>
        <end position="148"/>
    </location>
</feature>
<dbReference type="InterPro" id="IPR012286">
    <property type="entry name" value="Tetrahaem_cytochrome"/>
</dbReference>
<dbReference type="Proteomes" id="UP000194003">
    <property type="component" value="Unassembled WGS sequence"/>
</dbReference>
<keyword evidence="3" id="KW-0813">Transport</keyword>
<comment type="subcellular location">
    <subcellularLocation>
        <location evidence="2">Cell envelope</location>
    </subcellularLocation>
</comment>
<comment type="cofactor">
    <cofactor evidence="1">
        <name>heme c</name>
        <dbReference type="ChEBI" id="CHEBI:61717"/>
    </cofactor>
</comment>
<dbReference type="GO" id="GO:0046872">
    <property type="term" value="F:metal ion binding"/>
    <property type="evidence" value="ECO:0007669"/>
    <property type="project" value="UniProtKB-KW"/>
</dbReference>
<evidence type="ECO:0000256" key="4">
    <source>
        <dbReference type="ARBA" id="ARBA00022617"/>
    </source>
</evidence>
<keyword evidence="11" id="KW-1185">Reference proteome</keyword>
<evidence type="ECO:0000313" key="10">
    <source>
        <dbReference type="EMBL" id="OSM07274.1"/>
    </source>
</evidence>
<dbReference type="AlphaFoldDB" id="A0A1Y2K943"/>
<dbReference type="SUPFAM" id="SSF48695">
    <property type="entry name" value="Multiheme cytochromes"/>
    <property type="match status" value="1"/>
</dbReference>
<organism evidence="10 11">
    <name type="scientific">Magnetofaba australis IT-1</name>
    <dbReference type="NCBI Taxonomy" id="1434232"/>
    <lineage>
        <taxon>Bacteria</taxon>
        <taxon>Pseudomonadati</taxon>
        <taxon>Pseudomonadota</taxon>
        <taxon>Magnetococcia</taxon>
        <taxon>Magnetococcales</taxon>
        <taxon>Magnetococcaceae</taxon>
        <taxon>Magnetofaba</taxon>
    </lineage>
</organism>
<keyword evidence="5" id="KW-0479">Metal-binding</keyword>
<name>A0A1Y2K943_9PROT</name>
<reference evidence="10 11" key="1">
    <citation type="journal article" date="2016" name="BMC Genomics">
        <title>Combined genomic and structural analyses of a cultured magnetotactic bacterium reveals its niche adaptation to a dynamic environment.</title>
        <authorList>
            <person name="Araujo A.C."/>
            <person name="Morillo V."/>
            <person name="Cypriano J."/>
            <person name="Teixeira L.C."/>
            <person name="Leao P."/>
            <person name="Lyra S."/>
            <person name="Almeida L.G."/>
            <person name="Bazylinski D.A."/>
            <person name="Vasconcellos A.T."/>
            <person name="Abreu F."/>
            <person name="Lins U."/>
        </authorList>
    </citation>
    <scope>NUCLEOTIDE SEQUENCE [LARGE SCALE GENOMIC DNA]</scope>
    <source>
        <strain evidence="10 11">IT-1</strain>
    </source>
</reference>